<protein>
    <submittedName>
        <fullName evidence="1">Uncharacterized protein</fullName>
    </submittedName>
</protein>
<sequence>MKYFFMSILFIAYTTNAFSLSRTQAIEDVTLLLESSYALKHDSKKREYQALAQWEKNLTKELGYVKKMQGKGIQSDKASYDQLLSQAYGHKEVVAWQTKGIYVSMDSPMGIVVLLVAIKLIYPENRQLATESLNRVYKHQAVASNLYQEQNRLIQEMEKTIEPLKKDKIA</sequence>
<accession>A0A968GHD3</accession>
<organism evidence="1 2">
    <name type="scientific">Entomospira culicis</name>
    <dbReference type="NCBI Taxonomy" id="2719989"/>
    <lineage>
        <taxon>Bacteria</taxon>
        <taxon>Pseudomonadati</taxon>
        <taxon>Spirochaetota</taxon>
        <taxon>Spirochaetia</taxon>
        <taxon>Spirochaetales</taxon>
        <taxon>Spirochaetaceae</taxon>
        <taxon>Entomospira</taxon>
    </lineage>
</organism>
<keyword evidence="2" id="KW-1185">Reference proteome</keyword>
<evidence type="ECO:0000313" key="2">
    <source>
        <dbReference type="Proteomes" id="UP000778951"/>
    </source>
</evidence>
<dbReference type="RefSeq" id="WP_167696371.1">
    <property type="nucleotide sequence ID" value="NZ_CP118182.1"/>
</dbReference>
<proteinExistence type="predicted"/>
<name>A0A968GHD3_9SPIO</name>
<dbReference type="Proteomes" id="UP000778951">
    <property type="component" value="Unassembled WGS sequence"/>
</dbReference>
<reference evidence="1" key="1">
    <citation type="submission" date="2020-03" db="EMBL/GenBank/DDBJ databases">
        <title>Spirochaetal bacteria isolated from arthropods constitute a novel genus Entomospira genus novum within the order Spirochaetales.</title>
        <authorList>
            <person name="Grana-Miraglia L."/>
            <person name="Sikutova S."/>
            <person name="Fingerle V."/>
            <person name="Sing A."/>
            <person name="Castillo-Ramirez S."/>
            <person name="Margos G."/>
            <person name="Rudolf I."/>
        </authorList>
    </citation>
    <scope>NUCLEOTIDE SEQUENCE</scope>
    <source>
        <strain evidence="1">BR149</strain>
    </source>
</reference>
<comment type="caution">
    <text evidence="1">The sequence shown here is derived from an EMBL/GenBank/DDBJ whole genome shotgun (WGS) entry which is preliminary data.</text>
</comment>
<dbReference type="EMBL" id="JAATLM010000002">
    <property type="protein sequence ID" value="NIZ70123.1"/>
    <property type="molecule type" value="Genomic_DNA"/>
</dbReference>
<evidence type="ECO:0000313" key="1">
    <source>
        <dbReference type="EMBL" id="NIZ70123.1"/>
    </source>
</evidence>
<gene>
    <name evidence="1" type="ORF">HCT48_07875</name>
</gene>
<dbReference type="AlphaFoldDB" id="A0A968GHD3"/>